<dbReference type="PANTHER" id="PTHR34818:SF1">
    <property type="entry name" value="PROTEIN BLI-3"/>
    <property type="match status" value="1"/>
</dbReference>
<dbReference type="Gene3D" id="2.30.110.10">
    <property type="entry name" value="Electron Transport, Fmn-binding Protein, Chain A"/>
    <property type="match status" value="1"/>
</dbReference>
<keyword evidence="3" id="KW-1185">Reference proteome</keyword>
<feature type="domain" description="General stress protein FMN-binding split barrel" evidence="1">
    <location>
        <begin position="8"/>
        <end position="156"/>
    </location>
</feature>
<reference evidence="2" key="1">
    <citation type="submission" date="2017-10" db="EMBL/GenBank/DDBJ databases">
        <title>Massilia psychrophilum sp. nov., a novel purple-pigmented bacterium isolated from Tianshan glacier, Xinjiang Municipality, China.</title>
        <authorList>
            <person name="Wang H."/>
        </authorList>
    </citation>
    <scope>NUCLEOTIDE SEQUENCE [LARGE SCALE GENOMIC DNA]</scope>
    <source>
        <strain evidence="2">B2</strain>
    </source>
</reference>
<evidence type="ECO:0000313" key="3">
    <source>
        <dbReference type="Proteomes" id="UP000229897"/>
    </source>
</evidence>
<dbReference type="EMBL" id="CP024608">
    <property type="protein sequence ID" value="ATQ77127.1"/>
    <property type="molecule type" value="Genomic_DNA"/>
</dbReference>
<sequence length="167" mass="18712">MSAFTHSDQVAELRSKIKSIRFAMFTTVNEQGRLISRPMTNQETDNDGNLWFYTSTDTELWEDIVSRPEVNVSFAEPEDHVYVSVSGRAERIVDRAKIKAMWNPAVQAWYPHGPDDPHVVLVRVVSSSAEYWDSSAGKVVSLFEMAKAVLTGTTPDVDPGEHGKINL</sequence>
<dbReference type="PANTHER" id="PTHR34818">
    <property type="entry name" value="PROTEIN BLI-3"/>
    <property type="match status" value="1"/>
</dbReference>
<dbReference type="InterPro" id="IPR052917">
    <property type="entry name" value="Stress-Dev_Protein"/>
</dbReference>
<dbReference type="AlphaFoldDB" id="A0A2D2DQ65"/>
<name>A0A2D2DQ65_9BURK</name>
<proteinExistence type="predicted"/>
<evidence type="ECO:0000313" key="2">
    <source>
        <dbReference type="EMBL" id="ATQ77127.1"/>
    </source>
</evidence>
<evidence type="ECO:0000259" key="1">
    <source>
        <dbReference type="Pfam" id="PF16242"/>
    </source>
</evidence>
<dbReference type="RefSeq" id="WP_099879016.1">
    <property type="nucleotide sequence ID" value="NZ_CP024608.1"/>
</dbReference>
<dbReference type="KEGG" id="mass:CR152_23370"/>
<dbReference type="Pfam" id="PF16242">
    <property type="entry name" value="Pyrid_ox_like"/>
    <property type="match status" value="1"/>
</dbReference>
<dbReference type="OrthoDB" id="1432662at2"/>
<dbReference type="SUPFAM" id="SSF50475">
    <property type="entry name" value="FMN-binding split barrel"/>
    <property type="match status" value="1"/>
</dbReference>
<dbReference type="Proteomes" id="UP000229897">
    <property type="component" value="Chromosome"/>
</dbReference>
<organism evidence="2 3">
    <name type="scientific">Massilia violaceinigra</name>
    <dbReference type="NCBI Taxonomy" id="2045208"/>
    <lineage>
        <taxon>Bacteria</taxon>
        <taxon>Pseudomonadati</taxon>
        <taxon>Pseudomonadota</taxon>
        <taxon>Betaproteobacteria</taxon>
        <taxon>Burkholderiales</taxon>
        <taxon>Oxalobacteraceae</taxon>
        <taxon>Telluria group</taxon>
        <taxon>Massilia</taxon>
    </lineage>
</organism>
<dbReference type="InterPro" id="IPR038725">
    <property type="entry name" value="YdaG_split_barrel_FMN-bd"/>
</dbReference>
<protein>
    <recommendedName>
        <fullName evidence="1">General stress protein FMN-binding split barrel domain-containing protein</fullName>
    </recommendedName>
</protein>
<accession>A0A2D2DQ65</accession>
<gene>
    <name evidence="2" type="ORF">CR152_23370</name>
</gene>
<dbReference type="InterPro" id="IPR012349">
    <property type="entry name" value="Split_barrel_FMN-bd"/>
</dbReference>